<keyword evidence="9" id="KW-1185">Reference proteome</keyword>
<proteinExistence type="inferred from homology"/>
<keyword evidence="6" id="KW-0472">Membrane</keyword>
<keyword evidence="3" id="KW-0328">Glycosyltransferase</keyword>
<dbReference type="Pfam" id="PF04488">
    <property type="entry name" value="Gly_transf_sug"/>
    <property type="match status" value="1"/>
</dbReference>
<dbReference type="GO" id="GO:0016758">
    <property type="term" value="F:hexosyltransferase activity"/>
    <property type="evidence" value="ECO:0007669"/>
    <property type="project" value="TreeGrafter"/>
</dbReference>
<evidence type="ECO:0000256" key="5">
    <source>
        <dbReference type="ARBA" id="ARBA00023034"/>
    </source>
</evidence>
<evidence type="ECO:0000256" key="2">
    <source>
        <dbReference type="ARBA" id="ARBA00009003"/>
    </source>
</evidence>
<evidence type="ECO:0000256" key="1">
    <source>
        <dbReference type="ARBA" id="ARBA00004323"/>
    </source>
</evidence>
<dbReference type="Pfam" id="PF04572">
    <property type="entry name" value="Gb3_synth"/>
    <property type="match status" value="1"/>
</dbReference>
<dbReference type="GO" id="GO:0000139">
    <property type="term" value="C:Golgi membrane"/>
    <property type="evidence" value="ECO:0007669"/>
    <property type="project" value="UniProtKB-SubCell"/>
</dbReference>
<sequence>DIKIPSDDSGSVSPTFPSIKIPTIKISTDVGVSNISKDYIDLPTFSRDITPSTIENIFLLETSNSSKSTYLKYRTLCSVESWCCNNPSHTVWLLVNADRIWDADGLVRRLLRLCSNLNVARMEPKLIFIHTALFGLYRSKRFPKSPWRASHLSDLLRLGLLWKFGGMYTDSDTVCLRSVAGLSNVVGLGRDNHINTAVLHFEKQHPFIKRCMWRLFREYNWQRYITAVESVQREILDSCNVTKNQLNTLPMASPNPCHDFKILTPKLFYPISWMWTLNIFSPKEGFLSIHISPINHCLIVYTLANT</sequence>
<comment type="subcellular location">
    <subcellularLocation>
        <location evidence="1">Golgi apparatus membrane</location>
        <topology evidence="1">Single-pass type II membrane protein</topology>
    </subcellularLocation>
</comment>
<feature type="non-terminal residue" evidence="8">
    <location>
        <position position="1"/>
    </location>
</feature>
<dbReference type="InterPro" id="IPR051981">
    <property type="entry name" value="Glycosyltransf_32"/>
</dbReference>
<dbReference type="Gene3D" id="3.90.550.20">
    <property type="match status" value="1"/>
</dbReference>
<dbReference type="SUPFAM" id="SSF53448">
    <property type="entry name" value="Nucleotide-diphospho-sugar transferases"/>
    <property type="match status" value="1"/>
</dbReference>
<reference evidence="8 9" key="1">
    <citation type="submission" date="2024-05" db="EMBL/GenBank/DDBJ databases">
        <authorList>
            <person name="Wallberg A."/>
        </authorList>
    </citation>
    <scope>NUCLEOTIDE SEQUENCE [LARGE SCALE GENOMIC DNA]</scope>
</reference>
<dbReference type="PANTHER" id="PTHR12042:SF21">
    <property type="entry name" value="ALPHA1,4-GALACTOSYLTRANSFERASE 1-RELATED"/>
    <property type="match status" value="1"/>
</dbReference>
<keyword evidence="5" id="KW-0333">Golgi apparatus</keyword>
<dbReference type="Proteomes" id="UP001497623">
    <property type="component" value="Unassembled WGS sequence"/>
</dbReference>
<evidence type="ECO:0000313" key="9">
    <source>
        <dbReference type="Proteomes" id="UP001497623"/>
    </source>
</evidence>
<gene>
    <name evidence="8" type="ORF">MNOR_LOCUS27048</name>
</gene>
<accession>A0AAV2RQI1</accession>
<dbReference type="InterPro" id="IPR007652">
    <property type="entry name" value="A1-4-GlycosylTfrase_dom"/>
</dbReference>
<evidence type="ECO:0000256" key="4">
    <source>
        <dbReference type="ARBA" id="ARBA00022679"/>
    </source>
</evidence>
<dbReference type="InterPro" id="IPR007577">
    <property type="entry name" value="GlycoTrfase_DXD_sugar-bd_CS"/>
</dbReference>
<dbReference type="EMBL" id="CAXKWB010027880">
    <property type="protein sequence ID" value="CAL4132696.1"/>
    <property type="molecule type" value="Genomic_DNA"/>
</dbReference>
<comment type="similarity">
    <text evidence="2">Belongs to the glycosyltransferase 32 family.</text>
</comment>
<evidence type="ECO:0000259" key="7">
    <source>
        <dbReference type="Pfam" id="PF04572"/>
    </source>
</evidence>
<name>A0AAV2RQI1_MEGNR</name>
<organism evidence="8 9">
    <name type="scientific">Meganyctiphanes norvegica</name>
    <name type="common">Northern krill</name>
    <name type="synonym">Thysanopoda norvegica</name>
    <dbReference type="NCBI Taxonomy" id="48144"/>
    <lineage>
        <taxon>Eukaryota</taxon>
        <taxon>Metazoa</taxon>
        <taxon>Ecdysozoa</taxon>
        <taxon>Arthropoda</taxon>
        <taxon>Crustacea</taxon>
        <taxon>Multicrustacea</taxon>
        <taxon>Malacostraca</taxon>
        <taxon>Eumalacostraca</taxon>
        <taxon>Eucarida</taxon>
        <taxon>Euphausiacea</taxon>
        <taxon>Euphausiidae</taxon>
        <taxon>Meganyctiphanes</taxon>
    </lineage>
</organism>
<dbReference type="PANTHER" id="PTHR12042">
    <property type="entry name" value="LACTOSYLCERAMIDE 4-ALPHA-GALACTOSYLTRANSFERASE ALPHA- 1,4-GALACTOSYLTRANSFERASE"/>
    <property type="match status" value="1"/>
</dbReference>
<dbReference type="AlphaFoldDB" id="A0AAV2RQI1"/>
<feature type="domain" description="Alpha 1,4-glycosyltransferase" evidence="7">
    <location>
        <begin position="200"/>
        <end position="283"/>
    </location>
</feature>
<comment type="caution">
    <text evidence="8">The sequence shown here is derived from an EMBL/GenBank/DDBJ whole genome shotgun (WGS) entry which is preliminary data.</text>
</comment>
<protein>
    <recommendedName>
        <fullName evidence="7">Alpha 1,4-glycosyltransferase domain-containing protein</fullName>
    </recommendedName>
</protein>
<evidence type="ECO:0000256" key="3">
    <source>
        <dbReference type="ARBA" id="ARBA00022676"/>
    </source>
</evidence>
<keyword evidence="4" id="KW-0808">Transferase</keyword>
<dbReference type="InterPro" id="IPR029044">
    <property type="entry name" value="Nucleotide-diphossugar_trans"/>
</dbReference>
<evidence type="ECO:0000256" key="6">
    <source>
        <dbReference type="ARBA" id="ARBA00023136"/>
    </source>
</evidence>
<evidence type="ECO:0000313" key="8">
    <source>
        <dbReference type="EMBL" id="CAL4132696.1"/>
    </source>
</evidence>
<dbReference type="GO" id="GO:0006688">
    <property type="term" value="P:glycosphingolipid biosynthetic process"/>
    <property type="evidence" value="ECO:0007669"/>
    <property type="project" value="TreeGrafter"/>
</dbReference>